<feature type="domain" description="DUF1990" evidence="1">
    <location>
        <begin position="77"/>
        <end position="184"/>
    </location>
</feature>
<sequence>MLRFPLGVLLVSWQYLWRVTALHRSETPGDADDLPPRLAERLTDEWSKPLSDGVGPMFHRRFTVRIEGAAMTPGELMEAVAANLNRVAPSTVAVFHKTRGEAGPPCEGDEYRVQMPGPWDGPVRVLHCDATSFRLGTLRGHLEAGQIQFSARTAEDGLLEFRTEAWSRAGDRLADLLYSRLRVAKEMQFNMWVHFCLRAAAIAGGRVVGGVRIDTRSIPEELCRDTAEG</sequence>
<evidence type="ECO:0000259" key="1">
    <source>
        <dbReference type="Pfam" id="PF09348"/>
    </source>
</evidence>
<evidence type="ECO:0000313" key="3">
    <source>
        <dbReference type="Proteomes" id="UP000631535"/>
    </source>
</evidence>
<proteinExistence type="predicted"/>
<gene>
    <name evidence="2" type="ORF">GCM10012287_15660</name>
</gene>
<dbReference type="Proteomes" id="UP000631535">
    <property type="component" value="Unassembled WGS sequence"/>
</dbReference>
<comment type="caution">
    <text evidence="2">The sequence shown here is derived from an EMBL/GenBank/DDBJ whole genome shotgun (WGS) entry which is preliminary data.</text>
</comment>
<protein>
    <recommendedName>
        <fullName evidence="1">DUF1990 domain-containing protein</fullName>
    </recommendedName>
</protein>
<keyword evidence="3" id="KW-1185">Reference proteome</keyword>
<dbReference type="Pfam" id="PF09348">
    <property type="entry name" value="DUF1990"/>
    <property type="match status" value="1"/>
</dbReference>
<reference evidence="3" key="1">
    <citation type="journal article" date="2019" name="Int. J. Syst. Evol. Microbiol.">
        <title>The Global Catalogue of Microorganisms (GCM) 10K type strain sequencing project: providing services to taxonomists for standard genome sequencing and annotation.</title>
        <authorList>
            <consortium name="The Broad Institute Genomics Platform"/>
            <consortium name="The Broad Institute Genome Sequencing Center for Infectious Disease"/>
            <person name="Wu L."/>
            <person name="Ma J."/>
        </authorList>
    </citation>
    <scope>NUCLEOTIDE SEQUENCE [LARGE SCALE GENOMIC DNA]</scope>
    <source>
        <strain evidence="3">CGMCC 4.7178</strain>
    </source>
</reference>
<accession>A0ABQ2M269</accession>
<evidence type="ECO:0000313" key="2">
    <source>
        <dbReference type="EMBL" id="GGO46114.1"/>
    </source>
</evidence>
<name>A0ABQ2M269_9ACTN</name>
<dbReference type="InterPro" id="IPR018960">
    <property type="entry name" value="DUF1990"/>
</dbReference>
<dbReference type="EMBL" id="BMMP01000004">
    <property type="protein sequence ID" value="GGO46114.1"/>
    <property type="molecule type" value="Genomic_DNA"/>
</dbReference>
<organism evidence="2 3">
    <name type="scientific">Streptomyces daqingensis</name>
    <dbReference type="NCBI Taxonomy" id="1472640"/>
    <lineage>
        <taxon>Bacteria</taxon>
        <taxon>Bacillati</taxon>
        <taxon>Actinomycetota</taxon>
        <taxon>Actinomycetes</taxon>
        <taxon>Kitasatosporales</taxon>
        <taxon>Streptomycetaceae</taxon>
        <taxon>Streptomyces</taxon>
    </lineage>
</organism>